<comment type="caution">
    <text evidence="2">The sequence shown here is derived from an EMBL/GenBank/DDBJ whole genome shotgun (WGS) entry which is preliminary data.</text>
</comment>
<keyword evidence="1" id="KW-1133">Transmembrane helix</keyword>
<dbReference type="Proteomes" id="UP001500751">
    <property type="component" value="Unassembled WGS sequence"/>
</dbReference>
<keyword evidence="3" id="KW-1185">Reference proteome</keyword>
<name>A0ABN2UNN3_9ACTN</name>
<dbReference type="RefSeq" id="WP_344667988.1">
    <property type="nucleotide sequence ID" value="NZ_BAAAQN010000030.1"/>
</dbReference>
<evidence type="ECO:0000313" key="3">
    <source>
        <dbReference type="Proteomes" id="UP001500751"/>
    </source>
</evidence>
<dbReference type="NCBIfam" id="NF038083">
    <property type="entry name" value="CU044_5270_fam"/>
    <property type="match status" value="1"/>
</dbReference>
<accession>A0ABN2UNN3</accession>
<protein>
    <recommendedName>
        <fullName evidence="4">CU044_5270 family protein</fullName>
    </recommendedName>
</protein>
<reference evidence="2 3" key="1">
    <citation type="journal article" date="2019" name="Int. J. Syst. Evol. Microbiol.">
        <title>The Global Catalogue of Microorganisms (GCM) 10K type strain sequencing project: providing services to taxonomists for standard genome sequencing and annotation.</title>
        <authorList>
            <consortium name="The Broad Institute Genomics Platform"/>
            <consortium name="The Broad Institute Genome Sequencing Center for Infectious Disease"/>
            <person name="Wu L."/>
            <person name="Ma J."/>
        </authorList>
    </citation>
    <scope>NUCLEOTIDE SEQUENCE [LARGE SCALE GENOMIC DNA]</scope>
    <source>
        <strain evidence="2 3">JCM 16014</strain>
    </source>
</reference>
<dbReference type="InterPro" id="IPR047789">
    <property type="entry name" value="CU044_5270-like"/>
</dbReference>
<proteinExistence type="predicted"/>
<organism evidence="2 3">
    <name type="scientific">Catenulispora yoronensis</name>
    <dbReference type="NCBI Taxonomy" id="450799"/>
    <lineage>
        <taxon>Bacteria</taxon>
        <taxon>Bacillati</taxon>
        <taxon>Actinomycetota</taxon>
        <taxon>Actinomycetes</taxon>
        <taxon>Catenulisporales</taxon>
        <taxon>Catenulisporaceae</taxon>
        <taxon>Catenulispora</taxon>
    </lineage>
</organism>
<gene>
    <name evidence="2" type="ORF">GCM10009839_48960</name>
</gene>
<feature type="transmembrane region" description="Helical" evidence="1">
    <location>
        <begin position="74"/>
        <end position="95"/>
    </location>
</feature>
<dbReference type="EMBL" id="BAAAQN010000030">
    <property type="protein sequence ID" value="GAA2040903.1"/>
    <property type="molecule type" value="Genomic_DNA"/>
</dbReference>
<evidence type="ECO:0008006" key="4">
    <source>
        <dbReference type="Google" id="ProtNLM"/>
    </source>
</evidence>
<evidence type="ECO:0000313" key="2">
    <source>
        <dbReference type="EMBL" id="GAA2040903.1"/>
    </source>
</evidence>
<evidence type="ECO:0000256" key="1">
    <source>
        <dbReference type="SAM" id="Phobius"/>
    </source>
</evidence>
<sequence>MKITFAQAREALWALDPARQLPGGGVSGGGVSEDRVSEGRMEADLEAILDGTYQAPAYLEEHLDRRPRVSRRTALSVAGALTASAVAGVTVLGLGSGATPAEAATPKLLAYKSAGDGLSAQGRLAAIADRAAALPDTAGQGKYDHLRYQQWNEDTVVDGEQVTTAVIPQLVDMWVTADGEGKIVNGYGPPQFPDKAQEKAWKALGSPGAGLAPTTVELGSGPRMWDDRPPADPGALAVWLRQGHPASNGPAETLVAITDLAKAQVLSPAARAGVLRVLATVPGLLDLGTTTDRAGRAADAFAVEGDYSGLPTRYTLLVDPATGAVLGDEVVLTQSAGGRKVSIPAVIGYDLYEVAERTDHEG</sequence>
<keyword evidence="1" id="KW-0812">Transmembrane</keyword>
<keyword evidence="1" id="KW-0472">Membrane</keyword>